<protein>
    <recommendedName>
        <fullName evidence="6">BAHD acyltransferase</fullName>
    </recommendedName>
</protein>
<dbReference type="GO" id="GO:0016746">
    <property type="term" value="F:acyltransferase activity"/>
    <property type="evidence" value="ECO:0007669"/>
    <property type="project" value="UniProtKB-KW"/>
</dbReference>
<dbReference type="Gene3D" id="3.30.559.10">
    <property type="entry name" value="Chloramphenicol acetyltransferase-like domain"/>
    <property type="match status" value="2"/>
</dbReference>
<gene>
    <name evidence="4" type="ORF">EUTSA_v10027507mg</name>
</gene>
<reference evidence="4 5" key="1">
    <citation type="journal article" date="2013" name="Front. Plant Sci.">
        <title>The Reference Genome of the Halophytic Plant Eutrema salsugineum.</title>
        <authorList>
            <person name="Yang R."/>
            <person name="Jarvis D.E."/>
            <person name="Chen H."/>
            <person name="Beilstein M.A."/>
            <person name="Grimwood J."/>
            <person name="Jenkins J."/>
            <person name="Shu S."/>
            <person name="Prochnik S."/>
            <person name="Xin M."/>
            <person name="Ma C."/>
            <person name="Schmutz J."/>
            <person name="Wing R.A."/>
            <person name="Mitchell-Olds T."/>
            <person name="Schumaker K.S."/>
            <person name="Wang X."/>
        </authorList>
    </citation>
    <scope>NUCLEOTIDE SEQUENCE [LARGE SCALE GENOMIC DNA]</scope>
</reference>
<sequence length="442" mass="48801">MEMMKVETITKEIVKPSSTTPLDLKTLQLSIYDHILPPIYTVAFLFYTKDDSISREHTSQKLKTSMSQTLTKLYPLAGRINGVTVECNDEGAIFVDAYVNNYTLSDFLTPPDFKALQQLLPLDVVGNPCEAAATWPLLLVKATYFQCGGMAIGVCISHKIADAASISTFIKTWSATARREADAAVACPEFVSTNFYPPANEAFKVPVDEKANKRRSITKRFVFAASKLDELRTKAASVDSVSPPTRVVSVTALLWKCFVAAASSKTDNCDLKLLIQPFNLRRKIPSLLPESLMGNVIFCSVVLSSDGEREVKIEEAVRDLRKKGEDLQIVIQDEDESCSMIGSKLANLMLSNYSRMSYETHEPYTVSSWCKLPLYEANFGWGSPVWVAGNVSPAFDNLAVLIDSKDGQGIEALVTLPEENMSSFEQDPELLAFAVMNPNVLV</sequence>
<dbReference type="OMA" id="EDESCSM"/>
<dbReference type="Gramene" id="ESQ55977">
    <property type="protein sequence ID" value="ESQ55977"/>
    <property type="gene ID" value="EUTSA_v10027507mg"/>
</dbReference>
<dbReference type="AlphaFoldDB" id="V4MKJ0"/>
<evidence type="ECO:0000256" key="1">
    <source>
        <dbReference type="ARBA" id="ARBA00009861"/>
    </source>
</evidence>
<dbReference type="EMBL" id="KI517384">
    <property type="protein sequence ID" value="ESQ55977.1"/>
    <property type="molecule type" value="Genomic_DNA"/>
</dbReference>
<keyword evidence="5" id="KW-1185">Reference proteome</keyword>
<keyword evidence="2" id="KW-0808">Transferase</keyword>
<evidence type="ECO:0000313" key="4">
    <source>
        <dbReference type="EMBL" id="ESQ55977.1"/>
    </source>
</evidence>
<dbReference type="eggNOG" id="ENOG502QQQA">
    <property type="taxonomic scope" value="Eukaryota"/>
</dbReference>
<dbReference type="Pfam" id="PF02458">
    <property type="entry name" value="Transferase"/>
    <property type="match status" value="1"/>
</dbReference>
<evidence type="ECO:0000256" key="2">
    <source>
        <dbReference type="ARBA" id="ARBA00022679"/>
    </source>
</evidence>
<dbReference type="Proteomes" id="UP000030689">
    <property type="component" value="Unassembled WGS sequence"/>
</dbReference>
<dbReference type="KEGG" id="eus:EUTSA_v10027507mg"/>
<comment type="similarity">
    <text evidence="1">Belongs to the plant acyltransferase family.</text>
</comment>
<dbReference type="InterPro" id="IPR023213">
    <property type="entry name" value="CAT-like_dom_sf"/>
</dbReference>
<evidence type="ECO:0000256" key="3">
    <source>
        <dbReference type="ARBA" id="ARBA00023315"/>
    </source>
</evidence>
<dbReference type="STRING" id="72664.V4MKJ0"/>
<dbReference type="OrthoDB" id="671439at2759"/>
<name>V4MKJ0_EUTSA</name>
<keyword evidence="3" id="KW-0012">Acyltransferase</keyword>
<evidence type="ECO:0008006" key="6">
    <source>
        <dbReference type="Google" id="ProtNLM"/>
    </source>
</evidence>
<proteinExistence type="inferred from homology"/>
<accession>V4MKJ0</accession>
<dbReference type="PANTHER" id="PTHR31623:SF57">
    <property type="entry name" value="BAHD ACYLTRANSFERASE"/>
    <property type="match status" value="1"/>
</dbReference>
<organism evidence="4 5">
    <name type="scientific">Eutrema salsugineum</name>
    <name type="common">Saltwater cress</name>
    <name type="synonym">Sisymbrium salsugineum</name>
    <dbReference type="NCBI Taxonomy" id="72664"/>
    <lineage>
        <taxon>Eukaryota</taxon>
        <taxon>Viridiplantae</taxon>
        <taxon>Streptophyta</taxon>
        <taxon>Embryophyta</taxon>
        <taxon>Tracheophyta</taxon>
        <taxon>Spermatophyta</taxon>
        <taxon>Magnoliopsida</taxon>
        <taxon>eudicotyledons</taxon>
        <taxon>Gunneridae</taxon>
        <taxon>Pentapetalae</taxon>
        <taxon>rosids</taxon>
        <taxon>malvids</taxon>
        <taxon>Brassicales</taxon>
        <taxon>Brassicaceae</taxon>
        <taxon>Eutremeae</taxon>
        <taxon>Eutrema</taxon>
    </lineage>
</organism>
<evidence type="ECO:0000313" key="5">
    <source>
        <dbReference type="Proteomes" id="UP000030689"/>
    </source>
</evidence>
<dbReference type="PANTHER" id="PTHR31623">
    <property type="entry name" value="F21J9.9"/>
    <property type="match status" value="1"/>
</dbReference>